<keyword evidence="1 6" id="KW-0732">Signal</keyword>
<comment type="subunit">
    <text evidence="6">Part of the Bam complex.</text>
</comment>
<dbReference type="Gene3D" id="1.25.40.10">
    <property type="entry name" value="Tetratricopeptide repeat domain"/>
    <property type="match status" value="1"/>
</dbReference>
<keyword evidence="2 6" id="KW-0472">Membrane</keyword>
<dbReference type="CDD" id="cd15830">
    <property type="entry name" value="BamD"/>
    <property type="match status" value="1"/>
</dbReference>
<sequence>MQKSIIRHSLLVLCSLAVAGCSGVFKSQEDKTQGWTADQLYQEARDNVRASEWKSASQNLSAVETRFPYSSQAQQALIDQAYVYWKDDEPEQATASINRFLALYPNHPGTDYMLYLKGLVTFTPPSAFLSSYTGQDPSERDPKGLRQSYQAFNELITRFPDSRYAHDARSRITWLVSTIAENEVNVAEYYYKRDAYVAAINRSQAVIRDFSGVEAAERALYIMMKSYEKLGLTEQANDAKRVLEQNFPNSKYYAQGLDGDKHWSDMFKPASWFNN</sequence>
<evidence type="ECO:0000256" key="2">
    <source>
        <dbReference type="ARBA" id="ARBA00023136"/>
    </source>
</evidence>
<reference evidence="9 10" key="1">
    <citation type="submission" date="2020-12" db="EMBL/GenBank/DDBJ databases">
        <authorList>
            <person name="Lu T."/>
            <person name="Wang Q."/>
            <person name="Han X."/>
        </authorList>
    </citation>
    <scope>NUCLEOTIDE SEQUENCE [LARGE SCALE GENOMIC DNA]</scope>
    <source>
        <strain evidence="9 10">WQ 585</strain>
    </source>
</reference>
<gene>
    <name evidence="6" type="primary">bamD</name>
    <name evidence="9" type="ORF">JHL22_01005</name>
</gene>
<dbReference type="HAMAP" id="MF_00922">
    <property type="entry name" value="OM_assembly_BamD"/>
    <property type="match status" value="1"/>
</dbReference>
<dbReference type="InterPro" id="IPR039565">
    <property type="entry name" value="BamD-like"/>
</dbReference>
<feature type="chain" id="PRO_5046384638" description="Outer membrane protein assembly factor BamD" evidence="7">
    <location>
        <begin position="20"/>
        <end position="275"/>
    </location>
</feature>
<keyword evidence="3 6" id="KW-0564">Palmitate</keyword>
<dbReference type="InterPro" id="IPR017689">
    <property type="entry name" value="BamD"/>
</dbReference>
<comment type="caution">
    <text evidence="9">The sequence shown here is derived from an EMBL/GenBank/DDBJ whole genome shotgun (WGS) entry which is preliminary data.</text>
</comment>
<evidence type="ECO:0000313" key="10">
    <source>
        <dbReference type="Proteomes" id="UP000635316"/>
    </source>
</evidence>
<dbReference type="Proteomes" id="UP000635316">
    <property type="component" value="Unassembled WGS sequence"/>
</dbReference>
<dbReference type="Pfam" id="PF13525">
    <property type="entry name" value="YfiO"/>
    <property type="match status" value="1"/>
</dbReference>
<proteinExistence type="inferred from homology"/>
<dbReference type="SUPFAM" id="SSF48452">
    <property type="entry name" value="TPR-like"/>
    <property type="match status" value="1"/>
</dbReference>
<keyword evidence="5 6" id="KW-0449">Lipoprotein</keyword>
<feature type="domain" description="Outer membrane lipoprotein BamD-like" evidence="8">
    <location>
        <begin position="37"/>
        <end position="241"/>
    </location>
</feature>
<evidence type="ECO:0000256" key="1">
    <source>
        <dbReference type="ARBA" id="ARBA00022729"/>
    </source>
</evidence>
<evidence type="ECO:0000256" key="6">
    <source>
        <dbReference type="HAMAP-Rule" id="MF_00922"/>
    </source>
</evidence>
<evidence type="ECO:0000256" key="4">
    <source>
        <dbReference type="ARBA" id="ARBA00023237"/>
    </source>
</evidence>
<dbReference type="RefSeq" id="WP_200232838.1">
    <property type="nucleotide sequence ID" value="NZ_JAENGP010000001.1"/>
</dbReference>
<evidence type="ECO:0000256" key="7">
    <source>
        <dbReference type="SAM" id="SignalP"/>
    </source>
</evidence>
<feature type="signal peptide" evidence="7">
    <location>
        <begin position="1"/>
        <end position="19"/>
    </location>
</feature>
<evidence type="ECO:0000313" key="9">
    <source>
        <dbReference type="EMBL" id="MBK1779789.1"/>
    </source>
</evidence>
<organism evidence="9 10">
    <name type="scientific">Advenella mandrilli</name>
    <dbReference type="NCBI Taxonomy" id="2800330"/>
    <lineage>
        <taxon>Bacteria</taxon>
        <taxon>Pseudomonadati</taxon>
        <taxon>Pseudomonadota</taxon>
        <taxon>Betaproteobacteria</taxon>
        <taxon>Burkholderiales</taxon>
        <taxon>Alcaligenaceae</taxon>
    </lineage>
</organism>
<dbReference type="PROSITE" id="PS51257">
    <property type="entry name" value="PROKAR_LIPOPROTEIN"/>
    <property type="match status" value="1"/>
</dbReference>
<dbReference type="NCBIfam" id="TIGR03302">
    <property type="entry name" value="OM_YfiO"/>
    <property type="match status" value="1"/>
</dbReference>
<accession>A0ABS1EB54</accession>
<comment type="similarity">
    <text evidence="6">Belongs to the BamD family.</text>
</comment>
<dbReference type="InterPro" id="IPR011990">
    <property type="entry name" value="TPR-like_helical_dom_sf"/>
</dbReference>
<protein>
    <recommendedName>
        <fullName evidence="6">Outer membrane protein assembly factor BamD</fullName>
    </recommendedName>
</protein>
<dbReference type="PANTHER" id="PTHR37423:SF1">
    <property type="entry name" value="OUTER MEMBRANE PROTEIN ASSEMBLY FACTOR BAMD"/>
    <property type="match status" value="1"/>
</dbReference>
<comment type="subcellular location">
    <subcellularLocation>
        <location evidence="6">Cell outer membrane</location>
        <topology evidence="6">Lipid-anchor</topology>
    </subcellularLocation>
</comment>
<dbReference type="EMBL" id="JAENGP010000001">
    <property type="protein sequence ID" value="MBK1779789.1"/>
    <property type="molecule type" value="Genomic_DNA"/>
</dbReference>
<evidence type="ECO:0000256" key="3">
    <source>
        <dbReference type="ARBA" id="ARBA00023139"/>
    </source>
</evidence>
<evidence type="ECO:0000259" key="8">
    <source>
        <dbReference type="Pfam" id="PF13525"/>
    </source>
</evidence>
<dbReference type="PANTHER" id="PTHR37423">
    <property type="entry name" value="SOLUBLE LYTIC MUREIN TRANSGLYCOSYLASE-RELATED"/>
    <property type="match status" value="1"/>
</dbReference>
<keyword evidence="10" id="KW-1185">Reference proteome</keyword>
<comment type="function">
    <text evidence="6">Part of the outer membrane protein assembly complex, which is involved in assembly and insertion of beta-barrel proteins into the outer membrane.</text>
</comment>
<name>A0ABS1EB54_9BURK</name>
<keyword evidence="4 6" id="KW-0998">Cell outer membrane</keyword>
<evidence type="ECO:0000256" key="5">
    <source>
        <dbReference type="ARBA" id="ARBA00023288"/>
    </source>
</evidence>